<reference evidence="1" key="1">
    <citation type="submission" date="2022-04" db="EMBL/GenBank/DDBJ databases">
        <title>Jade perch genome.</title>
        <authorList>
            <person name="Chao B."/>
        </authorList>
    </citation>
    <scope>NUCLEOTIDE SEQUENCE</scope>
    <source>
        <strain evidence="1">CB-2022</strain>
    </source>
</reference>
<dbReference type="Proteomes" id="UP000831701">
    <property type="component" value="Chromosome 23"/>
</dbReference>
<sequence length="27" mass="2876">MSKAGAINSGLNILCTLEVDPTRQTSR</sequence>
<evidence type="ECO:0000313" key="1">
    <source>
        <dbReference type="EMBL" id="KAI3352733.1"/>
    </source>
</evidence>
<dbReference type="EMBL" id="CM041553">
    <property type="protein sequence ID" value="KAI3352733.1"/>
    <property type="molecule type" value="Genomic_DNA"/>
</dbReference>
<gene>
    <name evidence="1" type="ORF">L3Q82_019311</name>
</gene>
<accession>A0ACB8VDW5</accession>
<keyword evidence="2" id="KW-1185">Reference proteome</keyword>
<proteinExistence type="predicted"/>
<organism evidence="1 2">
    <name type="scientific">Scortum barcoo</name>
    <name type="common">barcoo grunter</name>
    <dbReference type="NCBI Taxonomy" id="214431"/>
    <lineage>
        <taxon>Eukaryota</taxon>
        <taxon>Metazoa</taxon>
        <taxon>Chordata</taxon>
        <taxon>Craniata</taxon>
        <taxon>Vertebrata</taxon>
        <taxon>Euteleostomi</taxon>
        <taxon>Actinopterygii</taxon>
        <taxon>Neopterygii</taxon>
        <taxon>Teleostei</taxon>
        <taxon>Neoteleostei</taxon>
        <taxon>Acanthomorphata</taxon>
        <taxon>Eupercaria</taxon>
        <taxon>Centrarchiformes</taxon>
        <taxon>Terapontoidei</taxon>
        <taxon>Terapontidae</taxon>
        <taxon>Scortum</taxon>
    </lineage>
</organism>
<comment type="caution">
    <text evidence="1">The sequence shown here is derived from an EMBL/GenBank/DDBJ whole genome shotgun (WGS) entry which is preliminary data.</text>
</comment>
<name>A0ACB8VDW5_9TELE</name>
<protein>
    <submittedName>
        <fullName evidence="1">Uncharacterized protein</fullName>
    </submittedName>
</protein>
<feature type="non-terminal residue" evidence="1">
    <location>
        <position position="27"/>
    </location>
</feature>
<evidence type="ECO:0000313" key="2">
    <source>
        <dbReference type="Proteomes" id="UP000831701"/>
    </source>
</evidence>